<evidence type="ECO:0000313" key="3">
    <source>
        <dbReference type="Proteomes" id="UP000461585"/>
    </source>
</evidence>
<dbReference type="Proteomes" id="UP000461585">
    <property type="component" value="Unassembled WGS sequence"/>
</dbReference>
<keyword evidence="3" id="KW-1185">Reference proteome</keyword>
<protein>
    <submittedName>
        <fullName evidence="2">YlxR family protein</fullName>
    </submittedName>
</protein>
<dbReference type="RefSeq" id="WP_162369037.1">
    <property type="nucleotide sequence ID" value="NZ_JAAEEH010000001.1"/>
</dbReference>
<name>A0A7X5KM39_9FIRM</name>
<dbReference type="Gene3D" id="3.30.1230.10">
    <property type="entry name" value="YlxR-like"/>
    <property type="match status" value="1"/>
</dbReference>
<dbReference type="AlphaFoldDB" id="A0A7X5KM39"/>
<dbReference type="SUPFAM" id="SSF64376">
    <property type="entry name" value="YlxR-like"/>
    <property type="match status" value="1"/>
</dbReference>
<comment type="caution">
    <text evidence="2">The sequence shown here is derived from an EMBL/GenBank/DDBJ whole genome shotgun (WGS) entry which is preliminary data.</text>
</comment>
<dbReference type="NCBIfam" id="NF047356">
    <property type="entry name" value="RNA_bind_RnpM"/>
    <property type="match status" value="1"/>
</dbReference>
<dbReference type="Pfam" id="PF04296">
    <property type="entry name" value="YlxR"/>
    <property type="match status" value="1"/>
</dbReference>
<dbReference type="PANTHER" id="PTHR34215">
    <property type="entry name" value="BLL0784 PROTEIN"/>
    <property type="match status" value="1"/>
</dbReference>
<dbReference type="PANTHER" id="PTHR34215:SF1">
    <property type="entry name" value="YLXR DOMAIN-CONTAINING PROTEIN"/>
    <property type="match status" value="1"/>
</dbReference>
<dbReference type="InterPro" id="IPR035931">
    <property type="entry name" value="YlxR-like_sf"/>
</dbReference>
<feature type="domain" description="YlxR" evidence="1">
    <location>
        <begin position="8"/>
        <end position="82"/>
    </location>
</feature>
<reference evidence="2 3" key="1">
    <citation type="submission" date="2020-01" db="EMBL/GenBank/DDBJ databases">
        <title>Anaeroalcalibacter tamaniensis gen. nov., sp. nov., moderately halophilic strictly anaerobic fermenter bacterium from mud volcano of Taman peninsula.</title>
        <authorList>
            <person name="Frolova A."/>
            <person name="Merkel A.Y."/>
            <person name="Slobodkin A.I."/>
        </authorList>
    </citation>
    <scope>NUCLEOTIDE SEQUENCE [LARGE SCALE GENOMIC DNA]</scope>
    <source>
        <strain evidence="2 3">F-3ap</strain>
    </source>
</reference>
<dbReference type="CDD" id="cd00279">
    <property type="entry name" value="YlxR"/>
    <property type="match status" value="1"/>
</dbReference>
<organism evidence="2 3">
    <name type="scientific">Anaerotalea alkaliphila</name>
    <dbReference type="NCBI Taxonomy" id="2662126"/>
    <lineage>
        <taxon>Bacteria</taxon>
        <taxon>Bacillati</taxon>
        <taxon>Bacillota</taxon>
        <taxon>Clostridia</taxon>
        <taxon>Eubacteriales</taxon>
        <taxon>Anaerotalea</taxon>
    </lineage>
</organism>
<evidence type="ECO:0000313" key="2">
    <source>
        <dbReference type="EMBL" id="NDL66318.1"/>
    </source>
</evidence>
<accession>A0A7X5KM39</accession>
<gene>
    <name evidence="2" type="ORF">GXN74_00970</name>
</gene>
<proteinExistence type="predicted"/>
<dbReference type="InterPro" id="IPR037465">
    <property type="entry name" value="YlxR"/>
</dbReference>
<evidence type="ECO:0000259" key="1">
    <source>
        <dbReference type="Pfam" id="PF04296"/>
    </source>
</evidence>
<dbReference type="InterPro" id="IPR007393">
    <property type="entry name" value="YlxR_dom"/>
</dbReference>
<sequence>MQKRSPLRKCIGCGAMKDKREMVRVVRSPEGAFCVDRTGRKNGRGAYVCNDPACLERAVKSKGLERSFKSPIPKEVYEQLKKEFEEIG</sequence>
<dbReference type="EMBL" id="JAAEEH010000001">
    <property type="protein sequence ID" value="NDL66318.1"/>
    <property type="molecule type" value="Genomic_DNA"/>
</dbReference>